<dbReference type="SUPFAM" id="SSF81296">
    <property type="entry name" value="E set domains"/>
    <property type="match status" value="1"/>
</dbReference>
<dbReference type="Pfam" id="PF00174">
    <property type="entry name" value="Oxidored_molyb"/>
    <property type="match status" value="1"/>
</dbReference>
<comment type="caution">
    <text evidence="5">The sequence shown here is derived from an EMBL/GenBank/DDBJ whole genome shotgun (WGS) entry which is preliminary data.</text>
</comment>
<keyword evidence="2" id="KW-1133">Transmembrane helix</keyword>
<dbReference type="InterPro" id="IPR000572">
    <property type="entry name" value="OxRdtase_Mopterin-bd_dom"/>
</dbReference>
<evidence type="ECO:0000256" key="1">
    <source>
        <dbReference type="SAM" id="MobiDB-lite"/>
    </source>
</evidence>
<dbReference type="EMBL" id="BONG01000030">
    <property type="protein sequence ID" value="GIF91210.1"/>
    <property type="molecule type" value="Genomic_DNA"/>
</dbReference>
<dbReference type="Proteomes" id="UP000619293">
    <property type="component" value="Unassembled WGS sequence"/>
</dbReference>
<dbReference type="Pfam" id="PF17957">
    <property type="entry name" value="Big_7"/>
    <property type="match status" value="1"/>
</dbReference>
<proteinExistence type="predicted"/>
<protein>
    <submittedName>
        <fullName evidence="5">Oxidoreductase</fullName>
    </submittedName>
</protein>
<evidence type="ECO:0000256" key="3">
    <source>
        <dbReference type="SAM" id="SignalP"/>
    </source>
</evidence>
<dbReference type="InterPro" id="IPR014756">
    <property type="entry name" value="Ig_E-set"/>
</dbReference>
<feature type="compositionally biased region" description="Low complexity" evidence="1">
    <location>
        <begin position="182"/>
        <end position="200"/>
    </location>
</feature>
<feature type="signal peptide" evidence="3">
    <location>
        <begin position="1"/>
        <end position="22"/>
    </location>
</feature>
<dbReference type="GO" id="GO:0043546">
    <property type="term" value="F:molybdopterin cofactor binding"/>
    <property type="evidence" value="ECO:0007669"/>
    <property type="project" value="TreeGrafter"/>
</dbReference>
<organism evidence="5 6">
    <name type="scientific">Catellatospora chokoriensis</name>
    <dbReference type="NCBI Taxonomy" id="310353"/>
    <lineage>
        <taxon>Bacteria</taxon>
        <taxon>Bacillati</taxon>
        <taxon>Actinomycetota</taxon>
        <taxon>Actinomycetes</taxon>
        <taxon>Micromonosporales</taxon>
        <taxon>Micromonosporaceae</taxon>
        <taxon>Catellatospora</taxon>
    </lineage>
</organism>
<evidence type="ECO:0000313" key="6">
    <source>
        <dbReference type="Proteomes" id="UP000619293"/>
    </source>
</evidence>
<keyword evidence="2" id="KW-0472">Membrane</keyword>
<keyword evidence="3" id="KW-0732">Signal</keyword>
<dbReference type="Gene3D" id="2.60.40.650">
    <property type="match status" value="1"/>
</dbReference>
<dbReference type="Gene3D" id="3.90.420.10">
    <property type="entry name" value="Oxidoreductase, molybdopterin-binding domain"/>
    <property type="match status" value="1"/>
</dbReference>
<evidence type="ECO:0000259" key="4">
    <source>
        <dbReference type="Pfam" id="PF00174"/>
    </source>
</evidence>
<feature type="chain" id="PRO_5035289969" evidence="3">
    <location>
        <begin position="23"/>
        <end position="549"/>
    </location>
</feature>
<evidence type="ECO:0000313" key="5">
    <source>
        <dbReference type="EMBL" id="GIF91210.1"/>
    </source>
</evidence>
<reference evidence="5 6" key="1">
    <citation type="submission" date="2021-01" db="EMBL/GenBank/DDBJ databases">
        <title>Whole genome shotgun sequence of Catellatospora chokoriensis NBRC 107358.</title>
        <authorList>
            <person name="Komaki H."/>
            <person name="Tamura T."/>
        </authorList>
    </citation>
    <scope>NUCLEOTIDE SEQUENCE [LARGE SCALE GENOMIC DNA]</scope>
    <source>
        <strain evidence="5 6">NBRC 107358</strain>
    </source>
</reference>
<feature type="transmembrane region" description="Helical" evidence="2">
    <location>
        <begin position="94"/>
        <end position="113"/>
    </location>
</feature>
<keyword evidence="2" id="KW-0812">Transmembrane</keyword>
<accession>A0A8J3NSN8</accession>
<feature type="domain" description="Oxidoreductase molybdopterin-binding" evidence="4">
    <location>
        <begin position="274"/>
        <end position="426"/>
    </location>
</feature>
<feature type="transmembrane region" description="Helical" evidence="2">
    <location>
        <begin position="119"/>
        <end position="137"/>
    </location>
</feature>
<dbReference type="GO" id="GO:0008482">
    <property type="term" value="F:sulfite oxidase activity"/>
    <property type="evidence" value="ECO:0007669"/>
    <property type="project" value="TreeGrafter"/>
</dbReference>
<gene>
    <name evidence="5" type="ORF">Cch02nite_46540</name>
</gene>
<dbReference type="PANTHER" id="PTHR19372:SF7">
    <property type="entry name" value="SULFITE OXIDASE, MITOCHONDRIAL"/>
    <property type="match status" value="1"/>
</dbReference>
<feature type="transmembrane region" description="Helical" evidence="2">
    <location>
        <begin position="206"/>
        <end position="227"/>
    </location>
</feature>
<dbReference type="InterPro" id="IPR036374">
    <property type="entry name" value="OxRdtase_Mopterin-bd_sf"/>
</dbReference>
<keyword evidence="6" id="KW-1185">Reference proteome</keyword>
<dbReference type="SUPFAM" id="SSF56524">
    <property type="entry name" value="Oxidoreductase molybdopterin-binding domain"/>
    <property type="match status" value="1"/>
</dbReference>
<dbReference type="GO" id="GO:0020037">
    <property type="term" value="F:heme binding"/>
    <property type="evidence" value="ECO:0007669"/>
    <property type="project" value="TreeGrafter"/>
</dbReference>
<dbReference type="AlphaFoldDB" id="A0A8J3NSN8"/>
<evidence type="ECO:0000256" key="2">
    <source>
        <dbReference type="SAM" id="Phobius"/>
    </source>
</evidence>
<dbReference type="GO" id="GO:0006790">
    <property type="term" value="P:sulfur compound metabolic process"/>
    <property type="evidence" value="ECO:0007669"/>
    <property type="project" value="TreeGrafter"/>
</dbReference>
<dbReference type="PANTHER" id="PTHR19372">
    <property type="entry name" value="SULFITE REDUCTASE"/>
    <property type="match status" value="1"/>
</dbReference>
<name>A0A8J3NSN8_9ACTN</name>
<feature type="transmembrane region" description="Helical" evidence="2">
    <location>
        <begin position="66"/>
        <end position="87"/>
    </location>
</feature>
<feature type="region of interest" description="Disordered" evidence="1">
    <location>
        <begin position="144"/>
        <end position="200"/>
    </location>
</feature>
<dbReference type="RefSeq" id="WP_191839133.1">
    <property type="nucleotide sequence ID" value="NZ_BAAALB010000006.1"/>
</dbReference>
<sequence>MRRLIRPALSGLLAAAGGIATAELVASLVRPESSPLVAIGGTVIDATPTPVKEYAVSTFGTNDKPLLIGTILVVLAALAAAVGVLAVRHRTAALLAIGALGLVGAAAALARPGARPLDALPSLLAGAVSAVLLAWLAPKAVTAPPPPSPVPAPDSAAGTAATKPWTPSDPGAHAGAATPQHPEAATATPPGPETTAAPGRTGRRSFLVAAGLVALGTALAGGLAAIIRRSGAQAADEARGAITLPAPADPGPPPEQTPGFYTPNQDFYRVDIALTVPRIDPRQWSLQITGMVDRPVELSFDDLLKQPLIERDITLNCVSNEVGGPYVGNARWLGVPLAPLLRAAGVQAGADQIVARAADGITIGTPVATVLDGRDAMLALGMNGQALPLEHGFPVRMLTPGLYGYVGAAKWITSLELSTFSSFDAYWVQRGWAQMGPVKTASRIDRPKAFAQLPAGTVTVAGVAWAQHRGISAVEVQVDDAPWQQARLLPVPSTDTWVQWVWDWPATTAGNHTLRVRAVDSTGAVQAEQRADPFPDGATGWQTLAVTVT</sequence>